<gene>
    <name evidence="1" type="ORF">HMPREF1090_03097</name>
</gene>
<dbReference type="PATRIC" id="fig|999408.3.peg.3349"/>
<dbReference type="PANTHER" id="PTHR33121">
    <property type="entry name" value="CYCLIC DI-GMP PHOSPHODIESTERASE PDEF"/>
    <property type="match status" value="1"/>
</dbReference>
<dbReference type="EMBL" id="AGYR01000035">
    <property type="protein sequence ID" value="ENZ13160.1"/>
    <property type="molecule type" value="Genomic_DNA"/>
</dbReference>
<evidence type="ECO:0000313" key="2">
    <source>
        <dbReference type="Proteomes" id="UP000013085"/>
    </source>
</evidence>
<comment type="caution">
    <text evidence="1">The sequence shown here is derived from an EMBL/GenBank/DDBJ whole genome shotgun (WGS) entry which is preliminary data.</text>
</comment>
<dbReference type="Gene3D" id="3.20.20.450">
    <property type="entry name" value="EAL domain"/>
    <property type="match status" value="2"/>
</dbReference>
<dbReference type="SUPFAM" id="SSF141868">
    <property type="entry name" value="EAL domain-like"/>
    <property type="match status" value="2"/>
</dbReference>
<dbReference type="GO" id="GO:0071111">
    <property type="term" value="F:cyclic-guanylate-specific phosphodiesterase activity"/>
    <property type="evidence" value="ECO:0007669"/>
    <property type="project" value="InterPro"/>
</dbReference>
<evidence type="ECO:0008006" key="3">
    <source>
        <dbReference type="Google" id="ProtNLM"/>
    </source>
</evidence>
<dbReference type="InterPro" id="IPR050706">
    <property type="entry name" value="Cyclic-di-GMP_PDE-like"/>
</dbReference>
<protein>
    <recommendedName>
        <fullName evidence="3">EAL domain-containing protein</fullName>
    </recommendedName>
</protein>
<proteinExistence type="predicted"/>
<reference evidence="1 2" key="1">
    <citation type="submission" date="2013-01" db="EMBL/GenBank/DDBJ databases">
        <title>The Genome Sequence of Clostridium clostridioforme 90A8.</title>
        <authorList>
            <consortium name="The Broad Institute Genome Sequencing Platform"/>
            <person name="Earl A."/>
            <person name="Ward D."/>
            <person name="Feldgarden M."/>
            <person name="Gevers D."/>
            <person name="Courvalin P."/>
            <person name="Lambert T."/>
            <person name="Walker B."/>
            <person name="Young S.K."/>
            <person name="Zeng Q."/>
            <person name="Gargeya S."/>
            <person name="Fitzgerald M."/>
            <person name="Haas B."/>
            <person name="Abouelleil A."/>
            <person name="Alvarado L."/>
            <person name="Arachchi H.M."/>
            <person name="Berlin A.M."/>
            <person name="Chapman S.B."/>
            <person name="Dewar J."/>
            <person name="Goldberg J."/>
            <person name="Griggs A."/>
            <person name="Gujja S."/>
            <person name="Hansen M."/>
            <person name="Howarth C."/>
            <person name="Imamovic A."/>
            <person name="Larimer J."/>
            <person name="McCowan C."/>
            <person name="Murphy C."/>
            <person name="Neiman D."/>
            <person name="Pearson M."/>
            <person name="Priest M."/>
            <person name="Roberts A."/>
            <person name="Saif S."/>
            <person name="Shea T."/>
            <person name="Sisk P."/>
            <person name="Sykes S."/>
            <person name="Wortman J."/>
            <person name="Nusbaum C."/>
            <person name="Birren B."/>
        </authorList>
    </citation>
    <scope>NUCLEOTIDE SEQUENCE [LARGE SCALE GENOMIC DNA]</scope>
    <source>
        <strain evidence="1 2">90A8</strain>
    </source>
</reference>
<organism evidence="1 2">
    <name type="scientific">[Clostridium] clostridioforme 90A8</name>
    <dbReference type="NCBI Taxonomy" id="999408"/>
    <lineage>
        <taxon>Bacteria</taxon>
        <taxon>Bacillati</taxon>
        <taxon>Bacillota</taxon>
        <taxon>Clostridia</taxon>
        <taxon>Lachnospirales</taxon>
        <taxon>Lachnospiraceae</taxon>
        <taxon>Enterocloster</taxon>
    </lineage>
</organism>
<name>A0A0E2HM92_9FIRM</name>
<accession>A0A0E2HM92</accession>
<evidence type="ECO:0000313" key="1">
    <source>
        <dbReference type="EMBL" id="ENZ13160.1"/>
    </source>
</evidence>
<dbReference type="HOGENOM" id="CLU_2245224_0_0_9"/>
<dbReference type="InterPro" id="IPR035919">
    <property type="entry name" value="EAL_sf"/>
</dbReference>
<dbReference type="AlphaFoldDB" id="A0A0E2HM92"/>
<dbReference type="PANTHER" id="PTHR33121:SF70">
    <property type="entry name" value="SIGNALING PROTEIN YKOW"/>
    <property type="match status" value="1"/>
</dbReference>
<dbReference type="Proteomes" id="UP000013085">
    <property type="component" value="Unassembled WGS sequence"/>
</dbReference>
<sequence length="104" mass="12290">MLKQIRPFYSSYRENEIINRMEYALKHGEFKVYLQPKVGLDDLGLIGAETLVRRQHEDGRIIPSGELEMLWKMGCESGQGHYFSRPLPMNVFFEKYCRKMIDKS</sequence>